<keyword evidence="2" id="KW-1185">Reference proteome</keyword>
<organism evidence="1 2">
    <name type="scientific">Paenibacillus cremeus</name>
    <dbReference type="NCBI Taxonomy" id="2163881"/>
    <lineage>
        <taxon>Bacteria</taxon>
        <taxon>Bacillati</taxon>
        <taxon>Bacillota</taxon>
        <taxon>Bacilli</taxon>
        <taxon>Bacillales</taxon>
        <taxon>Paenibacillaceae</taxon>
        <taxon>Paenibacillus</taxon>
    </lineage>
</organism>
<proteinExistence type="predicted"/>
<accession>A0A559KCS0</accession>
<evidence type="ECO:0000313" key="1">
    <source>
        <dbReference type="EMBL" id="TVY09928.1"/>
    </source>
</evidence>
<sequence>MKYDYKLFDAAFRSYHTGTLQTFVNSLTDPELNELKKQLLIKVNTKNREKLINIIINQVDKMANKGKAFMV</sequence>
<name>A0A559KCS0_9BACL</name>
<evidence type="ECO:0000313" key="2">
    <source>
        <dbReference type="Proteomes" id="UP000317036"/>
    </source>
</evidence>
<dbReference type="RefSeq" id="WP_144846522.1">
    <property type="nucleotide sequence ID" value="NZ_VNJI01000011.1"/>
</dbReference>
<gene>
    <name evidence="1" type="ORF">FPZ49_11190</name>
</gene>
<protein>
    <submittedName>
        <fullName evidence="1">Uncharacterized protein</fullName>
    </submittedName>
</protein>
<comment type="caution">
    <text evidence="1">The sequence shown here is derived from an EMBL/GenBank/DDBJ whole genome shotgun (WGS) entry which is preliminary data.</text>
</comment>
<dbReference type="AlphaFoldDB" id="A0A559KCS0"/>
<dbReference type="EMBL" id="VNJI01000011">
    <property type="protein sequence ID" value="TVY09928.1"/>
    <property type="molecule type" value="Genomic_DNA"/>
</dbReference>
<reference evidence="1 2" key="1">
    <citation type="submission" date="2019-07" db="EMBL/GenBank/DDBJ databases">
        <authorList>
            <person name="Kim J."/>
        </authorList>
    </citation>
    <scope>NUCLEOTIDE SEQUENCE [LARGE SCALE GENOMIC DNA]</scope>
    <source>
        <strain evidence="1 2">JC52</strain>
    </source>
</reference>
<dbReference type="Proteomes" id="UP000317036">
    <property type="component" value="Unassembled WGS sequence"/>
</dbReference>